<comment type="caution">
    <text evidence="3">The sequence shown here is derived from an EMBL/GenBank/DDBJ whole genome shotgun (WGS) entry which is preliminary data.</text>
</comment>
<name>A0A9P7UZN9_9AGAR</name>
<evidence type="ECO:0000313" key="3">
    <source>
        <dbReference type="EMBL" id="KAG7097597.1"/>
    </source>
</evidence>
<feature type="coiled-coil region" evidence="1">
    <location>
        <begin position="208"/>
        <end position="235"/>
    </location>
</feature>
<dbReference type="AlphaFoldDB" id="A0A9P7UZN9"/>
<dbReference type="EMBL" id="CM032182">
    <property type="protein sequence ID" value="KAG7097597.1"/>
    <property type="molecule type" value="Genomic_DNA"/>
</dbReference>
<keyword evidence="1" id="KW-0175">Coiled coil</keyword>
<gene>
    <name evidence="3" type="ORF">E1B28_004933</name>
</gene>
<organism evidence="3 4">
    <name type="scientific">Marasmius oreades</name>
    <name type="common">fairy-ring Marasmius</name>
    <dbReference type="NCBI Taxonomy" id="181124"/>
    <lineage>
        <taxon>Eukaryota</taxon>
        <taxon>Fungi</taxon>
        <taxon>Dikarya</taxon>
        <taxon>Basidiomycota</taxon>
        <taxon>Agaricomycotina</taxon>
        <taxon>Agaricomycetes</taxon>
        <taxon>Agaricomycetidae</taxon>
        <taxon>Agaricales</taxon>
        <taxon>Marasmiineae</taxon>
        <taxon>Marasmiaceae</taxon>
        <taxon>Marasmius</taxon>
    </lineage>
</organism>
<evidence type="ECO:0000313" key="4">
    <source>
        <dbReference type="Proteomes" id="UP001049176"/>
    </source>
</evidence>
<dbReference type="KEGG" id="more:E1B28_004933"/>
<keyword evidence="4" id="KW-1185">Reference proteome</keyword>
<dbReference type="OrthoDB" id="2592022at2759"/>
<evidence type="ECO:0000256" key="1">
    <source>
        <dbReference type="SAM" id="Coils"/>
    </source>
</evidence>
<reference evidence="3" key="1">
    <citation type="journal article" date="2021" name="Genome Biol. Evol.">
        <title>The assembled and annotated genome of the fairy-ring fungus Marasmius oreades.</title>
        <authorList>
            <person name="Hiltunen M."/>
            <person name="Ament-Velasquez S.L."/>
            <person name="Johannesson H."/>
        </authorList>
    </citation>
    <scope>NUCLEOTIDE SEQUENCE</scope>
    <source>
        <strain evidence="3">03SP1</strain>
    </source>
</reference>
<dbReference type="Proteomes" id="UP001049176">
    <property type="component" value="Chromosome 2"/>
</dbReference>
<feature type="compositionally biased region" description="Low complexity" evidence="2">
    <location>
        <begin position="822"/>
        <end position="840"/>
    </location>
</feature>
<feature type="region of interest" description="Disordered" evidence="2">
    <location>
        <begin position="64"/>
        <end position="84"/>
    </location>
</feature>
<feature type="region of interest" description="Disordered" evidence="2">
    <location>
        <begin position="444"/>
        <end position="502"/>
    </location>
</feature>
<feature type="compositionally biased region" description="Low complexity" evidence="2">
    <location>
        <begin position="483"/>
        <end position="498"/>
    </location>
</feature>
<protein>
    <submittedName>
        <fullName evidence="3">Uncharacterized protein</fullName>
    </submittedName>
</protein>
<evidence type="ECO:0000256" key="2">
    <source>
        <dbReference type="SAM" id="MobiDB-lite"/>
    </source>
</evidence>
<dbReference type="RefSeq" id="XP_043014067.1">
    <property type="nucleotide sequence ID" value="XM_043149461.1"/>
</dbReference>
<sequence>MLDDSHPLISEIDSLRSAVARFQDEAHNASVKLQRFSFDTSNTQDRIGSLERENEILRKELVTLRTNPHPDSTPESHPAAQRSRELTLTLRKLSEKLTLTEDALQTRTTELTHASSEVAKSRASAELAYALAAQIRGREEEGKVRERELERKVMEAKEETKMSDLVVKEYADLVRSLEGRRADAGAPSSARTMVDSLSEGKLGLQRLFNDFSAESEKLQAEVTRLQGQLAEAESRCEVERKGAEADRVVLARTTHELEKLRLEDKTASKMVSRYMRFSQVSTNALQVSVNTLKTRHSATIDTLTSQIADISRQLYASEAAEGKLRTTLDELGKDIMREAFGRRREIALRLRLVSREQVLNDGLERLVRRLNEAFERQKLDADTLKRVLEDSRALLASVSGSDEITSEMGSLARIVAAESAVHGLIEELRVEKEKRIFLETPLPMHETLPQNGSANGHIDHNEVQDKSLPQTPPDENGLDVQNSGSSSLAASPVLSSAPNEPSLPVEVSLCEERPRTLDPASDASVASTTSDVAMPTLGSQVEGESHASAFPLEEAELPISNTTMVVRQNVDTQSPRGFEALTTPPQLTSVPNIPVTSLSPPHSENITSADADRDLSQPVLNPSIITGEPTSLTEMEALPIIEEPHPLLAELQKVGKRYDDLQRSFRDCHLALQDLRKQKSGMLPEHLFHVTVDRLDDFAEDARVELEIRVADEALMMQGYETMLSLPSAVSTLPVHTRTASGESIATTPTLHELEMQIQAFISGSDPVVHKARHNSEHKLADVQHDIAKLKLAIHEPPNSGELQSELAEHPLLSSHSPSQNSGGWASWLSSSTSSRSSSPGPAPTFGNVMTTPRLRHASSINRLKQQVSSPSRDANHDYNPFSSLGLKIAMPSINNSGSTISGNPAISFPSQNSSSPMTSHRIRTVSMLGLGRPGPGRPGSGATRVFSAGPVSTTGALSRSISGISTVAVENASEEEIE</sequence>
<proteinExistence type="predicted"/>
<accession>A0A9P7UZN9</accession>
<feature type="compositionally biased region" description="Polar residues" evidence="2">
    <location>
        <begin position="64"/>
        <end position="75"/>
    </location>
</feature>
<dbReference type="GeneID" id="66074009"/>
<feature type="region of interest" description="Disordered" evidence="2">
    <location>
        <begin position="812"/>
        <end position="850"/>
    </location>
</feature>